<proteinExistence type="predicted"/>
<dbReference type="PANTHER" id="PTHR42815:SF2">
    <property type="entry name" value="FAD-BINDING, PUTATIVE (AFU_ORTHOLOGUE AFUA_6G07600)-RELATED"/>
    <property type="match status" value="1"/>
</dbReference>
<feature type="domain" description="Pyridoxamine 5'-phosphate oxidase N-terminal" evidence="1">
    <location>
        <begin position="28"/>
        <end position="148"/>
    </location>
</feature>
<dbReference type="AlphaFoldDB" id="A0A422R274"/>
<dbReference type="RefSeq" id="WP_106689818.1">
    <property type="nucleotide sequence ID" value="NZ_PXNQ02000001.1"/>
</dbReference>
<dbReference type="Gene3D" id="2.30.110.10">
    <property type="entry name" value="Electron Transport, Fmn-binding Protein, Chain A"/>
    <property type="match status" value="1"/>
</dbReference>
<dbReference type="InterPro" id="IPR024029">
    <property type="entry name" value="Pyridox_Oxase_FMN-dep"/>
</dbReference>
<dbReference type="SUPFAM" id="SSF50475">
    <property type="entry name" value="FMN-binding split barrel"/>
    <property type="match status" value="1"/>
</dbReference>
<accession>A0A422R274</accession>
<dbReference type="OrthoDB" id="9790331at2"/>
<gene>
    <name evidence="2" type="ORF">A7A09_002060</name>
</gene>
<name>A0A422R274_9RHOB</name>
<reference evidence="2" key="1">
    <citation type="submission" date="2018-05" db="EMBL/GenBank/DDBJ databases">
        <title>Reclassification of Methylarcula marina and Methylarcula terricola as Paracoccus methylarcula sp.nov., comb.nov. and Paracoccus terricola comb.nov.</title>
        <authorList>
            <person name="Shmareva M.N."/>
            <person name="Doronina N.V."/>
            <person name="Vasilenko O.V."/>
            <person name="Tarlachkov S.V."/>
            <person name="Trotsenko Y.A."/>
        </authorList>
    </citation>
    <scope>NUCLEOTIDE SEQUENCE [LARGE SCALE GENOMIC DNA]</scope>
    <source>
        <strain evidence="2">VKM B-2159</strain>
    </source>
</reference>
<dbReference type="NCBIfam" id="TIGR04025">
    <property type="entry name" value="PPOX_FMN_DR2398"/>
    <property type="match status" value="1"/>
</dbReference>
<organism evidence="2 3">
    <name type="scientific">Paracoccus methylarcula</name>
    <dbReference type="NCBI Taxonomy" id="72022"/>
    <lineage>
        <taxon>Bacteria</taxon>
        <taxon>Pseudomonadati</taxon>
        <taxon>Pseudomonadota</taxon>
        <taxon>Alphaproteobacteria</taxon>
        <taxon>Rhodobacterales</taxon>
        <taxon>Paracoccaceae</taxon>
        <taxon>Paracoccus</taxon>
    </lineage>
</organism>
<dbReference type="Proteomes" id="UP000238137">
    <property type="component" value="Unassembled WGS sequence"/>
</dbReference>
<keyword evidence="3" id="KW-1185">Reference proteome</keyword>
<comment type="caution">
    <text evidence="2">The sequence shown here is derived from an EMBL/GenBank/DDBJ whole genome shotgun (WGS) entry which is preliminary data.</text>
</comment>
<evidence type="ECO:0000313" key="2">
    <source>
        <dbReference type="EMBL" id="RNF36193.1"/>
    </source>
</evidence>
<dbReference type="InterPro" id="IPR012349">
    <property type="entry name" value="Split_barrel_FMN-bd"/>
</dbReference>
<dbReference type="PANTHER" id="PTHR42815">
    <property type="entry name" value="FAD-BINDING, PUTATIVE (AFU_ORTHOLOGUE AFUA_6G07600)-RELATED"/>
    <property type="match status" value="1"/>
</dbReference>
<evidence type="ECO:0000259" key="1">
    <source>
        <dbReference type="Pfam" id="PF01243"/>
    </source>
</evidence>
<dbReference type="InterPro" id="IPR011576">
    <property type="entry name" value="Pyridox_Oxase_N"/>
</dbReference>
<evidence type="ECO:0000313" key="3">
    <source>
        <dbReference type="Proteomes" id="UP000238137"/>
    </source>
</evidence>
<sequence>MNWLKETDLTGIYRAPGPASTRKVADRLTPDYARFIAAARFCVLATVGPEGTDASPRVDDGPVARALDERHLAIPDWRGNDRIDSIRNIVRDGRVSLMFLVRGSDNAIRVNGTARLTDDAELRESFAHQGKLPRTVIVVQVAEIYFQCARAVIRSGLWESGDDSDGLPTPGQILANMTEGGVGGVSYDAEWPQRAARTMW</sequence>
<protein>
    <submittedName>
        <fullName evidence="2">Pyridoxamine 5'-phosphate oxidase family protein</fullName>
    </submittedName>
</protein>
<dbReference type="EMBL" id="PXNQ02000001">
    <property type="protein sequence ID" value="RNF36193.1"/>
    <property type="molecule type" value="Genomic_DNA"/>
</dbReference>
<dbReference type="Pfam" id="PF01243">
    <property type="entry name" value="PNPOx_N"/>
    <property type="match status" value="1"/>
</dbReference>